<reference evidence="3 4" key="1">
    <citation type="submission" date="2017-11" db="EMBL/GenBank/DDBJ databases">
        <title>Evolution of Phototrophy in the Chloroflexi Phylum Driven by Horizontal Gene Transfer.</title>
        <authorList>
            <person name="Ward L.M."/>
            <person name="Hemp J."/>
            <person name="Shih P.M."/>
            <person name="Mcglynn S.E."/>
            <person name="Fischer W."/>
        </authorList>
    </citation>
    <scope>NUCLEOTIDE SEQUENCE [LARGE SCALE GENOMIC DNA]</scope>
    <source>
        <strain evidence="3">CP1_1M</strain>
    </source>
</reference>
<name>A0A2M8PXV4_9CHLR</name>
<protein>
    <recommendedName>
        <fullName evidence="2">UPF0102 protein CUN50_04320</fullName>
    </recommendedName>
</protein>
<dbReference type="EMBL" id="PGTL01000019">
    <property type="protein sequence ID" value="PJF42384.1"/>
    <property type="molecule type" value="Genomic_DNA"/>
</dbReference>
<dbReference type="PANTHER" id="PTHR34039:SF1">
    <property type="entry name" value="UPF0102 PROTEIN YRAN"/>
    <property type="match status" value="1"/>
</dbReference>
<dbReference type="InterPro" id="IPR011856">
    <property type="entry name" value="tRNA_endonuc-like_dom_sf"/>
</dbReference>
<dbReference type="InterPro" id="IPR003509">
    <property type="entry name" value="UPF0102_YraN-like"/>
</dbReference>
<organism evidence="3 4">
    <name type="scientific">Candidatus Thermofonsia Clade 1 bacterium</name>
    <dbReference type="NCBI Taxonomy" id="2364210"/>
    <lineage>
        <taxon>Bacteria</taxon>
        <taxon>Bacillati</taxon>
        <taxon>Chloroflexota</taxon>
        <taxon>Candidatus Thermofontia</taxon>
        <taxon>Candidatus Thermofonsia Clade 1</taxon>
    </lineage>
</organism>
<dbReference type="SUPFAM" id="SSF52980">
    <property type="entry name" value="Restriction endonuclease-like"/>
    <property type="match status" value="1"/>
</dbReference>
<evidence type="ECO:0000313" key="4">
    <source>
        <dbReference type="Proteomes" id="UP000228947"/>
    </source>
</evidence>
<evidence type="ECO:0000313" key="3">
    <source>
        <dbReference type="EMBL" id="PJF42384.1"/>
    </source>
</evidence>
<proteinExistence type="inferred from homology"/>
<dbReference type="GO" id="GO:0003676">
    <property type="term" value="F:nucleic acid binding"/>
    <property type="evidence" value="ECO:0007669"/>
    <property type="project" value="InterPro"/>
</dbReference>
<comment type="similarity">
    <text evidence="1 2">Belongs to the UPF0102 family.</text>
</comment>
<accession>A0A2M8PXV4</accession>
<sequence length="119" mass="13412">MPDKPNRRKQGAQGELRAEQALQRAGYRIVARNWRCSEGEIDLIAYHEGEYVFVEVRGCSVGVPAALESLSKRKIAHLQSVAQAYLHSLQQDDVPFRFDLVAIDYQSGAIEIVRDALAW</sequence>
<evidence type="ECO:0000256" key="1">
    <source>
        <dbReference type="ARBA" id="ARBA00006738"/>
    </source>
</evidence>
<dbReference type="InterPro" id="IPR011335">
    <property type="entry name" value="Restrct_endonuc-II-like"/>
</dbReference>
<dbReference type="AlphaFoldDB" id="A0A2M8PXV4"/>
<dbReference type="Pfam" id="PF02021">
    <property type="entry name" value="UPF0102"/>
    <property type="match status" value="1"/>
</dbReference>
<dbReference type="Proteomes" id="UP000228947">
    <property type="component" value="Unassembled WGS sequence"/>
</dbReference>
<gene>
    <name evidence="3" type="ORF">CUN50_04320</name>
</gene>
<dbReference type="NCBIfam" id="NF009150">
    <property type="entry name" value="PRK12497.1-3"/>
    <property type="match status" value="1"/>
</dbReference>
<dbReference type="HAMAP" id="MF_00048">
    <property type="entry name" value="UPF0102"/>
    <property type="match status" value="1"/>
</dbReference>
<comment type="caution">
    <text evidence="3">The sequence shown here is derived from an EMBL/GenBank/DDBJ whole genome shotgun (WGS) entry which is preliminary data.</text>
</comment>
<dbReference type="Gene3D" id="3.40.1350.10">
    <property type="match status" value="1"/>
</dbReference>
<dbReference type="PANTHER" id="PTHR34039">
    <property type="entry name" value="UPF0102 PROTEIN YRAN"/>
    <property type="match status" value="1"/>
</dbReference>
<evidence type="ECO:0000256" key="2">
    <source>
        <dbReference type="HAMAP-Rule" id="MF_00048"/>
    </source>
</evidence>